<gene>
    <name evidence="2" type="ORF">RZS28_07100</name>
</gene>
<feature type="transmembrane region" description="Helical" evidence="1">
    <location>
        <begin position="20"/>
        <end position="48"/>
    </location>
</feature>
<evidence type="ECO:0000313" key="3">
    <source>
        <dbReference type="Proteomes" id="UP001626536"/>
    </source>
</evidence>
<proteinExistence type="predicted"/>
<evidence type="ECO:0000256" key="1">
    <source>
        <dbReference type="SAM" id="Phobius"/>
    </source>
</evidence>
<evidence type="ECO:0000313" key="2">
    <source>
        <dbReference type="EMBL" id="WOJ91043.1"/>
    </source>
</evidence>
<sequence>MSTIVELFNFLRSNNKLWLYPIIITMLIIGGLLLVSETSVVAPFIYALF</sequence>
<dbReference type="EMBL" id="CP136862">
    <property type="protein sequence ID" value="WOJ91043.1"/>
    <property type="molecule type" value="Genomic_DNA"/>
</dbReference>
<dbReference type="RefSeq" id="WP_407340632.1">
    <property type="nucleotide sequence ID" value="NZ_CP136862.1"/>
</dbReference>
<reference evidence="2 3" key="1">
    <citation type="submission" date="2023-10" db="EMBL/GenBank/DDBJ databases">
        <title>Novel methanotroph of the genus Methylocapsa from a subarctic wetland.</title>
        <authorList>
            <person name="Belova S.E."/>
            <person name="Oshkin I.Y."/>
            <person name="Miroshnikov K."/>
            <person name="Dedysh S.N."/>
        </authorList>
    </citation>
    <scope>NUCLEOTIDE SEQUENCE [LARGE SCALE GENOMIC DNA]</scope>
    <source>
        <strain evidence="2 3">RX1</strain>
    </source>
</reference>
<dbReference type="InterPro" id="IPR046031">
    <property type="entry name" value="DUF5989"/>
</dbReference>
<keyword evidence="1" id="KW-0812">Transmembrane</keyword>
<dbReference type="Pfam" id="PF19451">
    <property type="entry name" value="DUF5989"/>
    <property type="match status" value="1"/>
</dbReference>
<keyword evidence="1" id="KW-0472">Membrane</keyword>
<name>A0ABZ0HWX0_9HYPH</name>
<keyword evidence="3" id="KW-1185">Reference proteome</keyword>
<protein>
    <submittedName>
        <fullName evidence="2">DUF5989 family protein</fullName>
    </submittedName>
</protein>
<accession>A0ABZ0HWX0</accession>
<keyword evidence="1" id="KW-1133">Transmembrane helix</keyword>
<organism evidence="2 3">
    <name type="scientific">Methylocapsa polymorpha</name>
    <dbReference type="NCBI Taxonomy" id="3080828"/>
    <lineage>
        <taxon>Bacteria</taxon>
        <taxon>Pseudomonadati</taxon>
        <taxon>Pseudomonadota</taxon>
        <taxon>Alphaproteobacteria</taxon>
        <taxon>Hyphomicrobiales</taxon>
        <taxon>Beijerinckiaceae</taxon>
        <taxon>Methylocapsa</taxon>
    </lineage>
</organism>
<dbReference type="Proteomes" id="UP001626536">
    <property type="component" value="Chromosome"/>
</dbReference>